<organism evidence="2 3">
    <name type="scientific">Bacteroides thetaiotaomicron</name>
    <dbReference type="NCBI Taxonomy" id="818"/>
    <lineage>
        <taxon>Bacteria</taxon>
        <taxon>Pseudomonadati</taxon>
        <taxon>Bacteroidota</taxon>
        <taxon>Bacteroidia</taxon>
        <taxon>Bacteroidales</taxon>
        <taxon>Bacteroidaceae</taxon>
        <taxon>Bacteroides</taxon>
    </lineage>
</organism>
<reference evidence="2 3" key="1">
    <citation type="submission" date="2015-09" db="EMBL/GenBank/DDBJ databases">
        <authorList>
            <consortium name="Pathogen Informatics"/>
        </authorList>
    </citation>
    <scope>NUCLEOTIDE SEQUENCE [LARGE SCALE GENOMIC DNA]</scope>
    <source>
        <strain evidence="2 3">2789STDY5834899</strain>
    </source>
</reference>
<proteinExistence type="predicted"/>
<feature type="domain" description="DUF4595" evidence="1">
    <location>
        <begin position="57"/>
        <end position="266"/>
    </location>
</feature>
<evidence type="ECO:0000259" key="1">
    <source>
        <dbReference type="Pfam" id="PF15283"/>
    </source>
</evidence>
<dbReference type="Proteomes" id="UP000095576">
    <property type="component" value="Unassembled WGS sequence"/>
</dbReference>
<dbReference type="Gene3D" id="2.40.160.190">
    <property type="match status" value="1"/>
</dbReference>
<dbReference type="RefSeq" id="WP_054958877.1">
    <property type="nucleotide sequence ID" value="NZ_CAXSTA010000002.1"/>
</dbReference>
<dbReference type="CDD" id="cd12871">
    <property type="entry name" value="Bacuni_01323_like"/>
    <property type="match status" value="1"/>
</dbReference>
<dbReference type="InterPro" id="IPR027931">
    <property type="entry name" value="DUF4595"/>
</dbReference>
<dbReference type="EMBL" id="CZAP01000005">
    <property type="protein sequence ID" value="CUP40933.1"/>
    <property type="molecule type" value="Genomic_DNA"/>
</dbReference>
<evidence type="ECO:0000313" key="2">
    <source>
        <dbReference type="EMBL" id="CUP40933.1"/>
    </source>
</evidence>
<evidence type="ECO:0000313" key="3">
    <source>
        <dbReference type="Proteomes" id="UP000095576"/>
    </source>
</evidence>
<accession>A0A174MX70</accession>
<protein>
    <recommendedName>
        <fullName evidence="1">DUF4595 domain-containing protein</fullName>
    </recommendedName>
</protein>
<dbReference type="Pfam" id="PF15283">
    <property type="entry name" value="DUF4595"/>
    <property type="match status" value="1"/>
</dbReference>
<gene>
    <name evidence="2" type="ORF">ERS852511_02014</name>
</gene>
<dbReference type="PROSITE" id="PS51257">
    <property type="entry name" value="PROKAR_LIPOPROTEIN"/>
    <property type="match status" value="1"/>
</dbReference>
<dbReference type="AlphaFoldDB" id="A0A174MX70"/>
<name>A0A174MX70_BACT4</name>
<sequence length="291" mass="32849">MKKIALLLCAIVMFGCSDDEEKAGTEVPDPEISKMLFSEFCKSDGIGVSDVTKEEEFRYEDAWLTGYIYTQEVSIADLTEIISHSLTIQYGNNRSSVTFTDEIGTERKYTLNEEGYATQCEYASLDQKRQYTFSYTDGYLTQVNEKIMPREGSSDAVVAHTLSLQYDKGDLISTISPSLPYESSTGYGKLQTNYEAGEDINYYRLPCMLVADTYPLSFHREALFAGMLGKPTQHLTTASYPEKTSDTYTERTEYTYSFDKNKKPVSLKVSTKYGNGKSISYLNRTISITIE</sequence>